<accession>A0ABV5V4M7</accession>
<dbReference type="InterPro" id="IPR017438">
    <property type="entry name" value="ATP-NAD_kinase_N"/>
</dbReference>
<gene>
    <name evidence="10" type="ORF">ACFFN0_12015</name>
</gene>
<feature type="domain" description="DAGKc" evidence="9">
    <location>
        <begin position="4"/>
        <end position="138"/>
    </location>
</feature>
<dbReference type="PANTHER" id="PTHR12358:SF54">
    <property type="entry name" value="SPHINGOSINE KINASE RELATED PROTEIN"/>
    <property type="match status" value="1"/>
</dbReference>
<dbReference type="Gene3D" id="3.40.50.10330">
    <property type="entry name" value="Probable inorganic polyphosphate/atp-NAD kinase, domain 1"/>
    <property type="match status" value="1"/>
</dbReference>
<dbReference type="InterPro" id="IPR045540">
    <property type="entry name" value="YegS/DAGK_C"/>
</dbReference>
<dbReference type="GO" id="GO:0016301">
    <property type="term" value="F:kinase activity"/>
    <property type="evidence" value="ECO:0007669"/>
    <property type="project" value="UniProtKB-KW"/>
</dbReference>
<evidence type="ECO:0000256" key="6">
    <source>
        <dbReference type="ARBA" id="ARBA00022840"/>
    </source>
</evidence>
<comment type="caution">
    <text evidence="10">The sequence shown here is derived from an EMBL/GenBank/DDBJ whole genome shotgun (WGS) entry which is preliminary data.</text>
</comment>
<evidence type="ECO:0000313" key="11">
    <source>
        <dbReference type="Proteomes" id="UP001589613"/>
    </source>
</evidence>
<evidence type="ECO:0000256" key="2">
    <source>
        <dbReference type="ARBA" id="ARBA00005983"/>
    </source>
</evidence>
<dbReference type="Gene3D" id="2.60.200.40">
    <property type="match status" value="1"/>
</dbReference>
<dbReference type="Proteomes" id="UP001589613">
    <property type="component" value="Unassembled WGS sequence"/>
</dbReference>
<dbReference type="InterPro" id="IPR050187">
    <property type="entry name" value="Lipid_Phosphate_FormReg"/>
</dbReference>
<dbReference type="Pfam" id="PF19279">
    <property type="entry name" value="YegS_C"/>
    <property type="match status" value="1"/>
</dbReference>
<sequence length="310" mass="31445">MPAAGPGGLAVVVNPVSRRATAAVDAVRDACLAAGVDAPLVLPTTVEQPGGAQGVEAVRRGASRVVVVGGDGTVRHVAGALADAQDHAPTELGVVPGGTANLFARSALLPLRDLRAAARMAVAGAARPTDVGRAVLRTVAGQVLVEPFLVVAGVGHDAATLAAVRPDAKHRLRWLAYVAPGLGRLGHPGHSLTLDLDGTGVDAGELWSLLAVNAARLPAGARVAPEASLDDGRLHVVLVSPRHLGDWARIAVTGLRRVTAADHAALRHRSGRVLVVGSPEPVLAQVDGDVLPDIVGAELAVRPGALRVAR</sequence>
<keyword evidence="6" id="KW-0067">ATP-binding</keyword>
<protein>
    <submittedName>
        <fullName evidence="10">Diacylglycerol/lipid kinase family protein</fullName>
        <ecNumber evidence="10">2.7.1.-</ecNumber>
    </submittedName>
</protein>
<dbReference type="EC" id="2.7.1.-" evidence="10"/>
<dbReference type="SUPFAM" id="SSF111331">
    <property type="entry name" value="NAD kinase/diacylglycerol kinase-like"/>
    <property type="match status" value="1"/>
</dbReference>
<evidence type="ECO:0000313" key="10">
    <source>
        <dbReference type="EMBL" id="MFB9732768.1"/>
    </source>
</evidence>
<comment type="similarity">
    <text evidence="2">Belongs to the diacylglycerol/lipid kinase family.</text>
</comment>
<keyword evidence="5 10" id="KW-0418">Kinase</keyword>
<dbReference type="EMBL" id="JBHMAX010000022">
    <property type="protein sequence ID" value="MFB9732768.1"/>
    <property type="molecule type" value="Genomic_DNA"/>
</dbReference>
<evidence type="ECO:0000256" key="1">
    <source>
        <dbReference type="ARBA" id="ARBA00001946"/>
    </source>
</evidence>
<dbReference type="InterPro" id="IPR016064">
    <property type="entry name" value="NAD/diacylglycerol_kinase_sf"/>
</dbReference>
<keyword evidence="8" id="KW-1208">Phospholipid metabolism</keyword>
<keyword evidence="4" id="KW-0547">Nucleotide-binding</keyword>
<keyword evidence="7" id="KW-0594">Phospholipid biosynthesis</keyword>
<dbReference type="Pfam" id="PF00781">
    <property type="entry name" value="DAGK_cat"/>
    <property type="match status" value="1"/>
</dbReference>
<evidence type="ECO:0000256" key="7">
    <source>
        <dbReference type="ARBA" id="ARBA00023209"/>
    </source>
</evidence>
<dbReference type="PROSITE" id="PS50146">
    <property type="entry name" value="DAGK"/>
    <property type="match status" value="1"/>
</dbReference>
<dbReference type="SMART" id="SM00046">
    <property type="entry name" value="DAGKc"/>
    <property type="match status" value="1"/>
</dbReference>
<comment type="cofactor">
    <cofactor evidence="1">
        <name>Mg(2+)</name>
        <dbReference type="ChEBI" id="CHEBI:18420"/>
    </cofactor>
</comment>
<keyword evidence="3 10" id="KW-0808">Transferase</keyword>
<evidence type="ECO:0000256" key="8">
    <source>
        <dbReference type="ARBA" id="ARBA00023264"/>
    </source>
</evidence>
<evidence type="ECO:0000259" key="9">
    <source>
        <dbReference type="PROSITE" id="PS50146"/>
    </source>
</evidence>
<keyword evidence="7" id="KW-0443">Lipid metabolism</keyword>
<proteinExistence type="inferred from homology"/>
<dbReference type="PANTHER" id="PTHR12358">
    <property type="entry name" value="SPHINGOSINE KINASE"/>
    <property type="match status" value="1"/>
</dbReference>
<name>A0ABV5V4M7_9MICO</name>
<evidence type="ECO:0000256" key="4">
    <source>
        <dbReference type="ARBA" id="ARBA00022741"/>
    </source>
</evidence>
<dbReference type="RefSeq" id="WP_181409610.1">
    <property type="nucleotide sequence ID" value="NZ_JBHMAX010000022.1"/>
</dbReference>
<evidence type="ECO:0000256" key="5">
    <source>
        <dbReference type="ARBA" id="ARBA00022777"/>
    </source>
</evidence>
<keyword evidence="7" id="KW-0444">Lipid biosynthesis</keyword>
<dbReference type="InterPro" id="IPR001206">
    <property type="entry name" value="Diacylglycerol_kinase_cat_dom"/>
</dbReference>
<evidence type="ECO:0000256" key="3">
    <source>
        <dbReference type="ARBA" id="ARBA00022679"/>
    </source>
</evidence>
<organism evidence="10 11">
    <name type="scientific">Ornithinimicrobium kibberense</name>
    <dbReference type="NCBI Taxonomy" id="282060"/>
    <lineage>
        <taxon>Bacteria</taxon>
        <taxon>Bacillati</taxon>
        <taxon>Actinomycetota</taxon>
        <taxon>Actinomycetes</taxon>
        <taxon>Micrococcales</taxon>
        <taxon>Ornithinimicrobiaceae</taxon>
        <taxon>Ornithinimicrobium</taxon>
    </lineage>
</organism>
<keyword evidence="11" id="KW-1185">Reference proteome</keyword>
<reference evidence="10 11" key="1">
    <citation type="submission" date="2024-09" db="EMBL/GenBank/DDBJ databases">
        <authorList>
            <person name="Sun Q."/>
            <person name="Mori K."/>
        </authorList>
    </citation>
    <scope>NUCLEOTIDE SEQUENCE [LARGE SCALE GENOMIC DNA]</scope>
    <source>
        <strain evidence="10 11">JCM 12763</strain>
    </source>
</reference>